<dbReference type="Proteomes" id="UP001501367">
    <property type="component" value="Unassembled WGS sequence"/>
</dbReference>
<reference evidence="2" key="1">
    <citation type="journal article" date="2019" name="Int. J. Syst. Evol. Microbiol.">
        <title>The Global Catalogue of Microorganisms (GCM) 10K type strain sequencing project: providing services to taxonomists for standard genome sequencing and annotation.</title>
        <authorList>
            <consortium name="The Broad Institute Genomics Platform"/>
            <consortium name="The Broad Institute Genome Sequencing Center for Infectious Disease"/>
            <person name="Wu L."/>
            <person name="Ma J."/>
        </authorList>
    </citation>
    <scope>NUCLEOTIDE SEQUENCE [LARGE SCALE GENOMIC DNA]</scope>
    <source>
        <strain evidence="2">JCM 17336</strain>
    </source>
</reference>
<organism evidence="1 2">
    <name type="scientific">Flavobacterium ginsengisoli</name>
    <dbReference type="NCBI Taxonomy" id="871694"/>
    <lineage>
        <taxon>Bacteria</taxon>
        <taxon>Pseudomonadati</taxon>
        <taxon>Bacteroidota</taxon>
        <taxon>Flavobacteriia</taxon>
        <taxon>Flavobacteriales</taxon>
        <taxon>Flavobacteriaceae</taxon>
        <taxon>Flavobacterium</taxon>
    </lineage>
</organism>
<name>A0ABP7F119_9FLAO</name>
<protein>
    <submittedName>
        <fullName evidence="1">Uncharacterized protein</fullName>
    </submittedName>
</protein>
<sequence length="94" mass="11040">MCSKVLYLPHLKNKTMATNDLSKETEKRLLDFFNNVIDAKDLAKAIRQLNYAIALVVMKDDERGYAYAQRENLEKGFYWLNELAEILHPYLEVE</sequence>
<gene>
    <name evidence="1" type="ORF">GCM10022422_03760</name>
</gene>
<dbReference type="EMBL" id="BAABDT010000001">
    <property type="protein sequence ID" value="GAA3725737.1"/>
    <property type="molecule type" value="Genomic_DNA"/>
</dbReference>
<comment type="caution">
    <text evidence="1">The sequence shown here is derived from an EMBL/GenBank/DDBJ whole genome shotgun (WGS) entry which is preliminary data.</text>
</comment>
<evidence type="ECO:0000313" key="2">
    <source>
        <dbReference type="Proteomes" id="UP001501367"/>
    </source>
</evidence>
<evidence type="ECO:0000313" key="1">
    <source>
        <dbReference type="EMBL" id="GAA3725737.1"/>
    </source>
</evidence>
<accession>A0ABP7F119</accession>
<keyword evidence="2" id="KW-1185">Reference proteome</keyword>
<proteinExistence type="predicted"/>